<dbReference type="KEGG" id="hazt:108665752"/>
<dbReference type="GeneID" id="108665752"/>
<feature type="compositionally biased region" description="Low complexity" evidence="1">
    <location>
        <begin position="12"/>
        <end position="23"/>
    </location>
</feature>
<evidence type="ECO:0000313" key="3">
    <source>
        <dbReference type="RefSeq" id="XP_018008033.1"/>
    </source>
</evidence>
<feature type="region of interest" description="Disordered" evidence="1">
    <location>
        <begin position="1"/>
        <end position="23"/>
    </location>
</feature>
<name>A0A8B7N3R0_HYAAZ</name>
<reference evidence="3" key="1">
    <citation type="submission" date="2025-08" db="UniProtKB">
        <authorList>
            <consortium name="RefSeq"/>
        </authorList>
    </citation>
    <scope>IDENTIFICATION</scope>
    <source>
        <tissue evidence="3">Whole organism</tissue>
    </source>
</reference>
<gene>
    <name evidence="3" type="primary">LOC108665752</name>
</gene>
<evidence type="ECO:0000313" key="2">
    <source>
        <dbReference type="Proteomes" id="UP000694843"/>
    </source>
</evidence>
<protein>
    <submittedName>
        <fullName evidence="3">Uncharacterized protein LOC108665752</fullName>
    </submittedName>
</protein>
<proteinExistence type="predicted"/>
<dbReference type="AlphaFoldDB" id="A0A8B7N3R0"/>
<dbReference type="RefSeq" id="XP_018008033.1">
    <property type="nucleotide sequence ID" value="XM_018152544.2"/>
</dbReference>
<organism evidence="2 3">
    <name type="scientific">Hyalella azteca</name>
    <name type="common">Amphipod</name>
    <dbReference type="NCBI Taxonomy" id="294128"/>
    <lineage>
        <taxon>Eukaryota</taxon>
        <taxon>Metazoa</taxon>
        <taxon>Ecdysozoa</taxon>
        <taxon>Arthropoda</taxon>
        <taxon>Crustacea</taxon>
        <taxon>Multicrustacea</taxon>
        <taxon>Malacostraca</taxon>
        <taxon>Eumalacostraca</taxon>
        <taxon>Peracarida</taxon>
        <taxon>Amphipoda</taxon>
        <taxon>Senticaudata</taxon>
        <taxon>Talitrida</taxon>
        <taxon>Talitroidea</taxon>
        <taxon>Hyalellidae</taxon>
        <taxon>Hyalella</taxon>
    </lineage>
</organism>
<keyword evidence="2" id="KW-1185">Reference proteome</keyword>
<dbReference type="OrthoDB" id="6381337at2759"/>
<evidence type="ECO:0000256" key="1">
    <source>
        <dbReference type="SAM" id="MobiDB-lite"/>
    </source>
</evidence>
<accession>A0A8B7N3R0</accession>
<sequence>MSSTSTRDGWKSTSSGSGSESTGLKIVSGVDGFSFSVEDSDFTVEGSGNRSSCNSGESGGVWSELIKFDSMADHRDRIYSITPAQFYDAMEQCSQADGGVLDEVLVYYAPLQSDQEKWVKTFHKGRNEDPVAISHYYIVLKIGRAFWSMDKFDDGILFQRSLSKDAFVSTALKQARIIAGCECKLRCSDSHSSLGKSLDSFIRWMKGSDHLTRPYDWIKSNCRDLSIEFMSQFVLSSHEAKAREGFKPQTVMRLMSPTFMGGYLFGERRVTHVAETALDKFTDVAETALDKFADAAETAMDKLNVRLLHRRN</sequence>
<dbReference type="Proteomes" id="UP000694843">
    <property type="component" value="Unplaced"/>
</dbReference>